<evidence type="ECO:0000313" key="3">
    <source>
        <dbReference type="Proteomes" id="UP001501510"/>
    </source>
</evidence>
<reference evidence="2 3" key="1">
    <citation type="journal article" date="2019" name="Int. J. Syst. Evol. Microbiol.">
        <title>The Global Catalogue of Microorganisms (GCM) 10K type strain sequencing project: providing services to taxonomists for standard genome sequencing and annotation.</title>
        <authorList>
            <consortium name="The Broad Institute Genomics Platform"/>
            <consortium name="The Broad Institute Genome Sequencing Center for Infectious Disease"/>
            <person name="Wu L."/>
            <person name="Ma J."/>
        </authorList>
    </citation>
    <scope>NUCLEOTIDE SEQUENCE [LARGE SCALE GENOMIC DNA]</scope>
    <source>
        <strain evidence="2 3">JCM 1407</strain>
    </source>
</reference>
<evidence type="ECO:0000256" key="1">
    <source>
        <dbReference type="SAM" id="MobiDB-lite"/>
    </source>
</evidence>
<comment type="caution">
    <text evidence="2">The sequence shown here is derived from an EMBL/GenBank/DDBJ whole genome shotgun (WGS) entry which is preliminary data.</text>
</comment>
<sequence>MDKKNNKGNKKNKDNNLNKVDRENIINNSRGKKNNKENKKKIQKISDNIDNIIDEDLFDLEKLAIIPELLATKESLIALKYNLDERIYYDREVFPLLNTLQSLSFSTSNLANAAIRVAETNLGRKSKIKDTLDLVYDLVDECDDVYRCLIVKINCLLKISNCRR</sequence>
<evidence type="ECO:0000313" key="2">
    <source>
        <dbReference type="EMBL" id="GAA0747743.1"/>
    </source>
</evidence>
<name>A0ABN1JVY2_9CLOT</name>
<feature type="compositionally biased region" description="Basic and acidic residues" evidence="1">
    <location>
        <begin position="1"/>
        <end position="24"/>
    </location>
</feature>
<dbReference type="EMBL" id="BAAACG010000019">
    <property type="protein sequence ID" value="GAA0747743.1"/>
    <property type="molecule type" value="Genomic_DNA"/>
</dbReference>
<proteinExistence type="predicted"/>
<dbReference type="Proteomes" id="UP001501510">
    <property type="component" value="Unassembled WGS sequence"/>
</dbReference>
<keyword evidence="3" id="KW-1185">Reference proteome</keyword>
<accession>A0ABN1JVY2</accession>
<feature type="compositionally biased region" description="Basic residues" evidence="1">
    <location>
        <begin position="30"/>
        <end position="40"/>
    </location>
</feature>
<dbReference type="RefSeq" id="WP_343764257.1">
    <property type="nucleotide sequence ID" value="NZ_BAAACG010000019.1"/>
</dbReference>
<feature type="region of interest" description="Disordered" evidence="1">
    <location>
        <begin position="1"/>
        <end position="40"/>
    </location>
</feature>
<organism evidence="2 3">
    <name type="scientific">Clostridium oceanicum</name>
    <dbReference type="NCBI Taxonomy" id="1543"/>
    <lineage>
        <taxon>Bacteria</taxon>
        <taxon>Bacillati</taxon>
        <taxon>Bacillota</taxon>
        <taxon>Clostridia</taxon>
        <taxon>Eubacteriales</taxon>
        <taxon>Clostridiaceae</taxon>
        <taxon>Clostridium</taxon>
    </lineage>
</organism>
<protein>
    <submittedName>
        <fullName evidence="2">Uncharacterized protein</fullName>
    </submittedName>
</protein>
<gene>
    <name evidence="2" type="ORF">GCM10008906_37210</name>
</gene>